<dbReference type="Gene3D" id="3.40.50.850">
    <property type="entry name" value="Isochorismatase-like"/>
    <property type="match status" value="1"/>
</dbReference>
<keyword evidence="5" id="KW-1185">Reference proteome</keyword>
<dbReference type="SUPFAM" id="SSF52499">
    <property type="entry name" value="Isochorismatase-like hydrolases"/>
    <property type="match status" value="1"/>
</dbReference>
<dbReference type="EMBL" id="ML992666">
    <property type="protein sequence ID" value="KAF2215124.1"/>
    <property type="molecule type" value="Genomic_DNA"/>
</dbReference>
<evidence type="ECO:0000256" key="2">
    <source>
        <dbReference type="ARBA" id="ARBA00022801"/>
    </source>
</evidence>
<keyword evidence="2" id="KW-0378">Hydrolase</keyword>
<dbReference type="InterPro" id="IPR050272">
    <property type="entry name" value="Isochorismatase-like_hydrls"/>
</dbReference>
<dbReference type="CDD" id="cd00431">
    <property type="entry name" value="cysteine_hydrolases"/>
    <property type="match status" value="1"/>
</dbReference>
<evidence type="ECO:0000313" key="5">
    <source>
        <dbReference type="Proteomes" id="UP000799539"/>
    </source>
</evidence>
<evidence type="ECO:0000259" key="3">
    <source>
        <dbReference type="Pfam" id="PF00857"/>
    </source>
</evidence>
<dbReference type="InterPro" id="IPR000868">
    <property type="entry name" value="Isochorismatase-like_dom"/>
</dbReference>
<dbReference type="AlphaFoldDB" id="A0A6A6FP81"/>
<dbReference type="GO" id="GO:0016787">
    <property type="term" value="F:hydrolase activity"/>
    <property type="evidence" value="ECO:0007669"/>
    <property type="project" value="UniProtKB-KW"/>
</dbReference>
<feature type="domain" description="Isochorismatase-like" evidence="3">
    <location>
        <begin position="7"/>
        <end position="114"/>
    </location>
</feature>
<organism evidence="4 5">
    <name type="scientific">Cercospora zeae-maydis SCOH1-5</name>
    <dbReference type="NCBI Taxonomy" id="717836"/>
    <lineage>
        <taxon>Eukaryota</taxon>
        <taxon>Fungi</taxon>
        <taxon>Dikarya</taxon>
        <taxon>Ascomycota</taxon>
        <taxon>Pezizomycotina</taxon>
        <taxon>Dothideomycetes</taxon>
        <taxon>Dothideomycetidae</taxon>
        <taxon>Mycosphaerellales</taxon>
        <taxon>Mycosphaerellaceae</taxon>
        <taxon>Cercospora</taxon>
    </lineage>
</organism>
<evidence type="ECO:0000256" key="1">
    <source>
        <dbReference type="ARBA" id="ARBA00006336"/>
    </source>
</evidence>
<proteinExistence type="inferred from homology"/>
<evidence type="ECO:0000313" key="4">
    <source>
        <dbReference type="EMBL" id="KAF2215124.1"/>
    </source>
</evidence>
<dbReference type="OrthoDB" id="167809at2759"/>
<dbReference type="Proteomes" id="UP000799539">
    <property type="component" value="Unassembled WGS sequence"/>
</dbReference>
<dbReference type="PANTHER" id="PTHR43540">
    <property type="entry name" value="PEROXYUREIDOACRYLATE/UREIDOACRYLATE AMIDOHYDROLASE-RELATED"/>
    <property type="match status" value="1"/>
</dbReference>
<protein>
    <recommendedName>
        <fullName evidence="3">Isochorismatase-like domain-containing protein</fullName>
    </recommendedName>
</protein>
<sequence>MIGIGDPGPLGRILIRGEAGHDTVPELYPEYGEPVIDKPGTGAFTYTDFDLLLRVKGVKNLIPCGVTTDVCVHSRMREATDRGYDCSLVKDACAATSPELHEFAIMSTTAEGGVLGVVSLAQYVIEGIEHGLEAEIIVG</sequence>
<reference evidence="4" key="1">
    <citation type="journal article" date="2020" name="Stud. Mycol.">
        <title>101 Dothideomycetes genomes: a test case for predicting lifestyles and emergence of pathogens.</title>
        <authorList>
            <person name="Haridas S."/>
            <person name="Albert R."/>
            <person name="Binder M."/>
            <person name="Bloem J."/>
            <person name="Labutti K."/>
            <person name="Salamov A."/>
            <person name="Andreopoulos B."/>
            <person name="Baker S."/>
            <person name="Barry K."/>
            <person name="Bills G."/>
            <person name="Bluhm B."/>
            <person name="Cannon C."/>
            <person name="Castanera R."/>
            <person name="Culley D."/>
            <person name="Daum C."/>
            <person name="Ezra D."/>
            <person name="Gonzalez J."/>
            <person name="Henrissat B."/>
            <person name="Kuo A."/>
            <person name="Liang C."/>
            <person name="Lipzen A."/>
            <person name="Lutzoni F."/>
            <person name="Magnuson J."/>
            <person name="Mondo S."/>
            <person name="Nolan M."/>
            <person name="Ohm R."/>
            <person name="Pangilinan J."/>
            <person name="Park H.-J."/>
            <person name="Ramirez L."/>
            <person name="Alfaro M."/>
            <person name="Sun H."/>
            <person name="Tritt A."/>
            <person name="Yoshinaga Y."/>
            <person name="Zwiers L.-H."/>
            <person name="Turgeon B."/>
            <person name="Goodwin S."/>
            <person name="Spatafora J."/>
            <person name="Crous P."/>
            <person name="Grigoriev I."/>
        </authorList>
    </citation>
    <scope>NUCLEOTIDE SEQUENCE</scope>
    <source>
        <strain evidence="4">SCOH1-5</strain>
    </source>
</reference>
<gene>
    <name evidence="4" type="ORF">CERZMDRAFT_94547</name>
</gene>
<name>A0A6A6FP81_9PEZI</name>
<dbReference type="Pfam" id="PF00857">
    <property type="entry name" value="Isochorismatase"/>
    <property type="match status" value="1"/>
</dbReference>
<dbReference type="PANTHER" id="PTHR43540:SF9">
    <property type="entry name" value="FAMILY HYDROLASE, PUTATIVE (AFU_ORTHOLOGUE AFUA_2G08700)-RELATED"/>
    <property type="match status" value="1"/>
</dbReference>
<dbReference type="InterPro" id="IPR036380">
    <property type="entry name" value="Isochorismatase-like_sf"/>
</dbReference>
<accession>A0A6A6FP81</accession>
<comment type="similarity">
    <text evidence="1">Belongs to the isochorismatase family.</text>
</comment>